<feature type="transmembrane region" description="Helical" evidence="1">
    <location>
        <begin position="21"/>
        <end position="42"/>
    </location>
</feature>
<evidence type="ECO:0000313" key="3">
    <source>
        <dbReference type="EMBL" id="QZD87931.1"/>
    </source>
</evidence>
<dbReference type="InterPro" id="IPR012495">
    <property type="entry name" value="TadE-like_dom"/>
</dbReference>
<sequence length="159" mass="17220">MLYHFLRKLYRDCSGVAFVELALAAPLMALIFLGMVDLSVIVSTRIDLEQAAQRTTDYALAKRPTSTDVSYLVTEAATASGRPASDIRVDLILECDGTPIGTFNSSCTAGQVQKRFVSVEIDQAVSTGFNWRGMAAMFDGNTIPYAPTTVTGDSIVRLQ</sequence>
<evidence type="ECO:0000259" key="2">
    <source>
        <dbReference type="Pfam" id="PF07811"/>
    </source>
</evidence>
<feature type="domain" description="TadE-like" evidence="2">
    <location>
        <begin position="15"/>
        <end position="54"/>
    </location>
</feature>
<keyword evidence="1" id="KW-0812">Transmembrane</keyword>
<reference evidence="3 4" key="1">
    <citation type="submission" date="2021-08" db="EMBL/GenBank/DDBJ databases">
        <title>Comparative Genomics Analysis of the Genus Qipengyuania Reveals Extensive Genetic Diversity and Metabolic Versatility, Including the Description of Fifteen Novel Species.</title>
        <authorList>
            <person name="Liu Y."/>
        </authorList>
    </citation>
    <scope>NUCLEOTIDE SEQUENCE [LARGE SCALE GENOMIC DNA]</scope>
    <source>
        <strain evidence="3 4">1XM2-8</strain>
    </source>
</reference>
<dbReference type="RefSeq" id="WP_221423465.1">
    <property type="nucleotide sequence ID" value="NZ_CP081297.1"/>
</dbReference>
<keyword evidence="1" id="KW-1133">Transmembrane helix</keyword>
<organism evidence="3 4">
    <name type="scientific">Qipengyuania psychrotolerans</name>
    <dbReference type="NCBI Taxonomy" id="2867238"/>
    <lineage>
        <taxon>Bacteria</taxon>
        <taxon>Pseudomonadati</taxon>
        <taxon>Pseudomonadota</taxon>
        <taxon>Alphaproteobacteria</taxon>
        <taxon>Sphingomonadales</taxon>
        <taxon>Erythrobacteraceae</taxon>
        <taxon>Qipengyuania</taxon>
    </lineage>
</organism>
<proteinExistence type="predicted"/>
<keyword evidence="4" id="KW-1185">Reference proteome</keyword>
<gene>
    <name evidence="3" type="ORF">K3166_04370</name>
</gene>
<dbReference type="Pfam" id="PF07811">
    <property type="entry name" value="TadE"/>
    <property type="match status" value="1"/>
</dbReference>
<evidence type="ECO:0000256" key="1">
    <source>
        <dbReference type="SAM" id="Phobius"/>
    </source>
</evidence>
<dbReference type="Proteomes" id="UP000824280">
    <property type="component" value="Chromosome"/>
</dbReference>
<keyword evidence="1" id="KW-0472">Membrane</keyword>
<protein>
    <submittedName>
        <fullName evidence="3">Pilus assembly protein</fullName>
    </submittedName>
</protein>
<dbReference type="EMBL" id="CP081297">
    <property type="protein sequence ID" value="QZD87931.1"/>
    <property type="molecule type" value="Genomic_DNA"/>
</dbReference>
<evidence type="ECO:0000313" key="4">
    <source>
        <dbReference type="Proteomes" id="UP000824280"/>
    </source>
</evidence>
<accession>A0ABX8ZGR9</accession>
<name>A0ABX8ZGR9_9SPHN</name>